<feature type="domain" description="Type II secretion system protein GspF" evidence="9">
    <location>
        <begin position="82"/>
        <end position="205"/>
    </location>
</feature>
<dbReference type="InterPro" id="IPR018076">
    <property type="entry name" value="T2SS_GspF_dom"/>
</dbReference>
<dbReference type="InterPro" id="IPR003004">
    <property type="entry name" value="GspF/PilC"/>
</dbReference>
<evidence type="ECO:0000256" key="2">
    <source>
        <dbReference type="ARBA" id="ARBA00005745"/>
    </source>
</evidence>
<dbReference type="AlphaFoldDB" id="A0A1I4ERB3"/>
<dbReference type="PRINTS" id="PR00812">
    <property type="entry name" value="BCTERIALGSPF"/>
</dbReference>
<evidence type="ECO:0000313" key="10">
    <source>
        <dbReference type="EMBL" id="SFL08248.1"/>
    </source>
</evidence>
<dbReference type="RefSeq" id="WP_089858014.1">
    <property type="nucleotide sequence ID" value="NZ_FOTI01000001.1"/>
</dbReference>
<dbReference type="EMBL" id="FOTI01000001">
    <property type="protein sequence ID" value="SFL08248.1"/>
    <property type="molecule type" value="Genomic_DNA"/>
</dbReference>
<evidence type="ECO:0000256" key="5">
    <source>
        <dbReference type="ARBA" id="ARBA00022692"/>
    </source>
</evidence>
<dbReference type="InterPro" id="IPR042094">
    <property type="entry name" value="T2SS_GspF_sf"/>
</dbReference>
<keyword evidence="5 8" id="KW-0812">Transmembrane</keyword>
<dbReference type="FunFam" id="1.20.81.30:FF:000001">
    <property type="entry name" value="Type II secretion system protein F"/>
    <property type="match status" value="2"/>
</dbReference>
<dbReference type="OrthoDB" id="9805682at2"/>
<dbReference type="STRING" id="29563.SAMN02983006_00110"/>
<keyword evidence="6 8" id="KW-1133">Transmembrane helix</keyword>
<gene>
    <name evidence="10" type="ORF">SAMN02983006_00110</name>
</gene>
<feature type="transmembrane region" description="Helical" evidence="8">
    <location>
        <begin position="390"/>
        <end position="412"/>
    </location>
</feature>
<evidence type="ECO:0000256" key="3">
    <source>
        <dbReference type="ARBA" id="ARBA00022475"/>
    </source>
</evidence>
<dbReference type="Gene3D" id="1.20.81.30">
    <property type="entry name" value="Type II secretion system (T2SS), domain F"/>
    <property type="match status" value="2"/>
</dbReference>
<keyword evidence="11" id="KW-1185">Reference proteome</keyword>
<dbReference type="Proteomes" id="UP000199006">
    <property type="component" value="Unassembled WGS sequence"/>
</dbReference>
<proteinExistence type="inferred from homology"/>
<protein>
    <submittedName>
        <fullName evidence="10">Type IV pilus assembly protein PilC</fullName>
    </submittedName>
</protein>
<dbReference type="GO" id="GO:0015628">
    <property type="term" value="P:protein secretion by the type II secretion system"/>
    <property type="evidence" value="ECO:0007669"/>
    <property type="project" value="TreeGrafter"/>
</dbReference>
<keyword evidence="3" id="KW-1003">Cell membrane</keyword>
<evidence type="ECO:0000256" key="6">
    <source>
        <dbReference type="ARBA" id="ARBA00022989"/>
    </source>
</evidence>
<comment type="subcellular location">
    <subcellularLocation>
        <location evidence="1">Cell inner membrane</location>
        <topology evidence="1">Multi-pass membrane protein</topology>
    </subcellularLocation>
</comment>
<organism evidence="10 11">
    <name type="scientific">Halanaerobium salsuginis</name>
    <dbReference type="NCBI Taxonomy" id="29563"/>
    <lineage>
        <taxon>Bacteria</taxon>
        <taxon>Bacillati</taxon>
        <taxon>Bacillota</taxon>
        <taxon>Clostridia</taxon>
        <taxon>Halanaerobiales</taxon>
        <taxon>Halanaerobiaceae</taxon>
        <taxon>Halanaerobium</taxon>
    </lineage>
</organism>
<feature type="transmembrane region" description="Helical" evidence="8">
    <location>
        <begin position="224"/>
        <end position="250"/>
    </location>
</feature>
<accession>A0A1I4ERB3</accession>
<dbReference type="Pfam" id="PF00482">
    <property type="entry name" value="T2SSF"/>
    <property type="match status" value="2"/>
</dbReference>
<keyword evidence="7 8" id="KW-0472">Membrane</keyword>
<name>A0A1I4ERB3_9FIRM</name>
<dbReference type="PANTHER" id="PTHR30012">
    <property type="entry name" value="GENERAL SECRETION PATHWAY PROTEIN"/>
    <property type="match status" value="1"/>
</dbReference>
<evidence type="ECO:0000256" key="4">
    <source>
        <dbReference type="ARBA" id="ARBA00022519"/>
    </source>
</evidence>
<dbReference type="PANTHER" id="PTHR30012:SF0">
    <property type="entry name" value="TYPE II SECRETION SYSTEM PROTEIN F-RELATED"/>
    <property type="match status" value="1"/>
</dbReference>
<evidence type="ECO:0000259" key="9">
    <source>
        <dbReference type="Pfam" id="PF00482"/>
    </source>
</evidence>
<evidence type="ECO:0000256" key="8">
    <source>
        <dbReference type="SAM" id="Phobius"/>
    </source>
</evidence>
<evidence type="ECO:0000256" key="7">
    <source>
        <dbReference type="ARBA" id="ARBA00023136"/>
    </source>
</evidence>
<comment type="similarity">
    <text evidence="2">Belongs to the GSP F family.</text>
</comment>
<reference evidence="10 11" key="1">
    <citation type="submission" date="2016-10" db="EMBL/GenBank/DDBJ databases">
        <authorList>
            <person name="de Groot N.N."/>
        </authorList>
    </citation>
    <scope>NUCLEOTIDE SEQUENCE [LARGE SCALE GENOMIC DNA]</scope>
    <source>
        <strain evidence="10 11">ATCC 51327</strain>
    </source>
</reference>
<sequence>MATTFFYKARGSAGQILEGMIEAGSREEVAGQLRDKNLYAIKIEAQDQAAASAAGKTSLLNFDLAELSLFAKGYKIAELANFAQRLSVLIAAGIPLVRSINIIKKQSNVKHEQQMLTEVLTDIEAGATLSNTLQKFPRYFPTLFVQLIKAGETGGVLDSVLAELVEYYRNRDRINKEVKSALYYPVVIVIVAIAAVFILMGFVLPNILNMLLSFGGEIPLPTKILMAVSNFIAGYWWLILLTVIGAGILIRNYFKSPVGKHFRDQVLLKIPVLGDLIRKVAVSRFASTLSLLLQSGVNIVNALPVVEEVVGNEVFADVLLETRLRIREGTTLSEPIQKSGEFPPMVVQMLKVGEESGNIEDMLNKVSDYYDLEVANAIEGSISLIEPAMIIILAVIVGGIVAATILPLFAVYQSI</sequence>
<evidence type="ECO:0000313" key="11">
    <source>
        <dbReference type="Proteomes" id="UP000199006"/>
    </source>
</evidence>
<keyword evidence="4" id="KW-0997">Cell inner membrane</keyword>
<feature type="transmembrane region" description="Helical" evidence="8">
    <location>
        <begin position="181"/>
        <end position="204"/>
    </location>
</feature>
<feature type="domain" description="Type II secretion system protein GspF" evidence="9">
    <location>
        <begin position="285"/>
        <end position="407"/>
    </location>
</feature>
<evidence type="ECO:0000256" key="1">
    <source>
        <dbReference type="ARBA" id="ARBA00004429"/>
    </source>
</evidence>
<dbReference type="GO" id="GO:0005886">
    <property type="term" value="C:plasma membrane"/>
    <property type="evidence" value="ECO:0007669"/>
    <property type="project" value="UniProtKB-SubCell"/>
</dbReference>